<evidence type="ECO:0000313" key="4">
    <source>
        <dbReference type="Proteomes" id="UP000031666"/>
    </source>
</evidence>
<sequence length="407" mass="47204">MMKRLLILIFALFSSSLAVASQPVVTMKTWLKESDSSYKVNEQIIMYVELATPRWFTSGTRISLPEVPNVLVKQQSQLATNFTQRIEGQTWSTQRWEIALYPQQQGKFTVPPIAVEVQVSTEKNGNLKQKLFTKALKFEAEIPSGQLTEDSEWVSSPDASIEQAWSSSSDELKVGDSITRTIKIDAQDTLSVLIPSALDVPQGHEQGYQVYPSAPRLEDKQNRGQWLASREEEVTYVLQQGGEMVFPEITFNWWDSSSDRLQTLTLEGKTFEVKHTFSSWMKQYRFAVTLLVCLLTFSMASVWAVIRYYRHRPAPLWWRFHKAVMSRNKAQIRTQLYARLKQMHSTLQMREAEIQLEEYSSGYVRPWILWIKLSQVTGFSMLYNNKALPQLTKISHKYREENEKYRT</sequence>
<evidence type="ECO:0000256" key="2">
    <source>
        <dbReference type="SAM" id="SignalP"/>
    </source>
</evidence>
<dbReference type="InterPro" id="IPR025738">
    <property type="entry name" value="BatD"/>
</dbReference>
<protein>
    <submittedName>
        <fullName evidence="3">BatD protein</fullName>
    </submittedName>
</protein>
<proteinExistence type="predicted"/>
<reference evidence="3 4" key="2">
    <citation type="submission" date="2015-01" db="EMBL/GenBank/DDBJ databases">
        <authorList>
            <consortium name="NBRP consortium"/>
            <person name="Sawabe T."/>
            <person name="Meirelles P."/>
            <person name="Feng G."/>
            <person name="Sayaka M."/>
            <person name="Hattori M."/>
            <person name="Ohkuma M."/>
        </authorList>
    </citation>
    <scope>NUCLEOTIDE SEQUENCE [LARGE SCALE GENOMIC DNA]</scope>
    <source>
        <strain evidence="4">JCM 19241</strain>
    </source>
</reference>
<feature type="signal peptide" evidence="2">
    <location>
        <begin position="1"/>
        <end position="20"/>
    </location>
</feature>
<dbReference type="PANTHER" id="PTHR40940:SF1">
    <property type="entry name" value="PROTEIN BATD"/>
    <property type="match status" value="1"/>
</dbReference>
<dbReference type="PANTHER" id="PTHR40940">
    <property type="entry name" value="PROTEIN BATD-RELATED"/>
    <property type="match status" value="1"/>
</dbReference>
<accession>A0A0B8Q9B3</accession>
<dbReference type="EMBL" id="BBSC01000003">
    <property type="protein sequence ID" value="GAM75206.1"/>
    <property type="molecule type" value="Genomic_DNA"/>
</dbReference>
<dbReference type="Proteomes" id="UP000031666">
    <property type="component" value="Unassembled WGS sequence"/>
</dbReference>
<reference evidence="3 4" key="1">
    <citation type="submission" date="2015-01" db="EMBL/GenBank/DDBJ databases">
        <title>Vibrio sp. C94 JCM 19241 whole genome shotgun sequence.</title>
        <authorList>
            <person name="Sawabe T."/>
            <person name="Meirelles P."/>
            <person name="Feng G."/>
            <person name="Sayaka M."/>
            <person name="Hattori M."/>
            <person name="Ohkuma M."/>
        </authorList>
    </citation>
    <scope>NUCLEOTIDE SEQUENCE [LARGE SCALE GENOMIC DNA]</scope>
    <source>
        <strain evidence="4">JCM 19241</strain>
    </source>
</reference>
<comment type="caution">
    <text evidence="3">The sequence shown here is derived from an EMBL/GenBank/DDBJ whole genome shotgun (WGS) entry which is preliminary data.</text>
</comment>
<organism evidence="3 4">
    <name type="scientific">Vibrio ishigakensis</name>
    <dbReference type="NCBI Taxonomy" id="1481914"/>
    <lineage>
        <taxon>Bacteria</taxon>
        <taxon>Pseudomonadati</taxon>
        <taxon>Pseudomonadota</taxon>
        <taxon>Gammaproteobacteria</taxon>
        <taxon>Vibrionales</taxon>
        <taxon>Vibrionaceae</taxon>
        <taxon>Vibrio</taxon>
    </lineage>
</organism>
<dbReference type="Pfam" id="PF13584">
    <property type="entry name" value="BatD"/>
    <property type="match status" value="1"/>
</dbReference>
<keyword evidence="1" id="KW-1133">Transmembrane helix</keyword>
<keyword evidence="1" id="KW-0812">Transmembrane</keyword>
<name>A0A0B8Q9B3_9VIBR</name>
<feature type="transmembrane region" description="Helical" evidence="1">
    <location>
        <begin position="286"/>
        <end position="309"/>
    </location>
</feature>
<keyword evidence="1" id="KW-0472">Membrane</keyword>
<gene>
    <name evidence="3" type="ORF">JCM19241_1549</name>
</gene>
<evidence type="ECO:0000256" key="1">
    <source>
        <dbReference type="SAM" id="Phobius"/>
    </source>
</evidence>
<feature type="chain" id="PRO_5002140701" evidence="2">
    <location>
        <begin position="21"/>
        <end position="407"/>
    </location>
</feature>
<dbReference type="AlphaFoldDB" id="A0A0B8Q9B3"/>
<evidence type="ECO:0000313" key="3">
    <source>
        <dbReference type="EMBL" id="GAM75206.1"/>
    </source>
</evidence>
<dbReference type="STRING" id="1481914.JCM19241_1549"/>
<keyword evidence="2" id="KW-0732">Signal</keyword>